<dbReference type="PROSITE" id="PS00138">
    <property type="entry name" value="SUBTILASE_SER"/>
    <property type="match status" value="1"/>
</dbReference>
<feature type="domain" description="Fervidolysin-like N-terminal prodomain" evidence="12">
    <location>
        <begin position="68"/>
        <end position="128"/>
    </location>
</feature>
<comment type="cofactor">
    <cofactor evidence="1">
        <name>Ca(2+)</name>
        <dbReference type="ChEBI" id="CHEBI:29108"/>
    </cofactor>
</comment>
<accession>A0ABR5AV50</accession>
<feature type="chain" id="PRO_5047523250" description="Peptidase S8" evidence="10">
    <location>
        <begin position="25"/>
        <end position="1163"/>
    </location>
</feature>
<dbReference type="Pfam" id="PF22148">
    <property type="entry name" value="Fervidolysin_NPro-like"/>
    <property type="match status" value="1"/>
</dbReference>
<reference evidence="13 14" key="1">
    <citation type="submission" date="2015-01" db="EMBL/GenBank/DDBJ databases">
        <title>Genome Assembly of Bacillus badius MTCC 1458.</title>
        <authorList>
            <person name="Verma A."/>
            <person name="Khatri I."/>
            <person name="Mual P."/>
            <person name="Subramanian S."/>
            <person name="Krishnamurthi S."/>
        </authorList>
    </citation>
    <scope>NUCLEOTIDE SEQUENCE [LARGE SCALE GENOMIC DNA]</scope>
    <source>
        <strain evidence="13 14">MTCC 1458</strain>
    </source>
</reference>
<dbReference type="InterPro" id="IPR000209">
    <property type="entry name" value="Peptidase_S8/S53_dom"/>
</dbReference>
<evidence type="ECO:0000313" key="14">
    <source>
        <dbReference type="Proteomes" id="UP000031982"/>
    </source>
</evidence>
<keyword evidence="4" id="KW-0964">Secreted</keyword>
<gene>
    <name evidence="13" type="ORF">SD77_4199</name>
</gene>
<feature type="active site" description="Charge relay system" evidence="9">
    <location>
        <position position="204"/>
    </location>
</feature>
<keyword evidence="14" id="KW-1185">Reference proteome</keyword>
<dbReference type="InterPro" id="IPR015500">
    <property type="entry name" value="Peptidase_S8_subtilisin-rel"/>
</dbReference>
<dbReference type="InterPro" id="IPR023828">
    <property type="entry name" value="Peptidase_S8_Ser-AS"/>
</dbReference>
<comment type="caution">
    <text evidence="13">The sequence shown here is derived from an EMBL/GenBank/DDBJ whole genome shotgun (WGS) entry which is preliminary data.</text>
</comment>
<evidence type="ECO:0000256" key="5">
    <source>
        <dbReference type="ARBA" id="ARBA00022670"/>
    </source>
</evidence>
<feature type="domain" description="Peptidase S8/S53" evidence="11">
    <location>
        <begin position="164"/>
        <end position="411"/>
    </location>
</feature>
<dbReference type="InterPro" id="IPR054399">
    <property type="entry name" value="Fervidolysin-like_N_prodom"/>
</dbReference>
<name>A0ABR5AV50_BACBA</name>
<organism evidence="13 14">
    <name type="scientific">Bacillus badius</name>
    <dbReference type="NCBI Taxonomy" id="1455"/>
    <lineage>
        <taxon>Bacteria</taxon>
        <taxon>Bacillati</taxon>
        <taxon>Bacillota</taxon>
        <taxon>Bacilli</taxon>
        <taxon>Bacillales</taxon>
        <taxon>Bacillaceae</taxon>
        <taxon>Pseudobacillus</taxon>
    </lineage>
</organism>
<evidence type="ECO:0008006" key="15">
    <source>
        <dbReference type="Google" id="ProtNLM"/>
    </source>
</evidence>
<dbReference type="Gene3D" id="2.60.120.380">
    <property type="match status" value="3"/>
</dbReference>
<dbReference type="EMBL" id="JXLP01000009">
    <property type="protein sequence ID" value="KIL78519.1"/>
    <property type="molecule type" value="Genomic_DNA"/>
</dbReference>
<sequence>MRMWKKVLAAGVSAAMVFPTATGAAVHNGEVHAIKQASEQVPITAAASEKNKEAYKKLKEMNELIDTDTLVIKYSKPLGKSVHKKAGTTLVRSLPQLGYDVVRVPKSKKVSEAVKVYRQQKGVSSITPSVKYKQFAAQGDPKKSKMHHLPMLNIDKSLKLAGKHKVTVAVVDGGVDYKHPDLQGQLLPPYNAANPASNPVRDMHGTHVAGIIASKANNGIGGHGVNPNAKILPVDVFNGKTSANDFTIAEGILYAVSKGADVINLSLGGFASSPLVEEAVREAIDSGVVVVAAAGNEATDMYSYPAAYPGVISVGNIDRNKKLSDSSNFGPSVDVVAPGEDIYNTGFEKDGKGSSFASLTGTSMASPMVAGVASLLKSKYPQLTAYDIENILERTATDLGAKGYDTKYANGLVNPLAALSYDIKKLPKQPVVTGDTLIRSAKPLKAGKNTLKGQIKTPGETHWFKVDLNENEHVQTILEGSSDYDYGMDFYFIPEGAESEEGMLMEHNKGRAGEQEGSLFTAEEKGTLVIGVKDVNGNYNASGLSAYTFTAEKITGLKADPDTSENPVKITSLPYKKGDFTLFPQEAGAPDYDHFTIAVDEAKVVSISLSALPGVNSAMRLSVVTQDEKERTEEIVAEADDHGSSQGESLSFKAVPGVEYKLAVTNEAFGGMEGMGSLLDMLTMNPGDMEFGDYTASAYPYELKVEEKQLPEDEDGLPFKEDLETALEEGSLSPEKYAEAKAAAALDGTIDEEEPSEEMDDKLTKAILANARPYTLGKDLSGYFQVEADEDYYSFTPAQNGVYEFDVQKGSSQFPVVSILQHDKETGELIPISGGEDDMLGAIMAMLGGKQTNQTTIALKKGETYILRLANEMYNISADPYTLRSKKAADTPKEADQDQSVPEKARVMKSGGAYKNYFIYPGETDFYYFKNGNKQDVYRLNIDQAKLAAAEKALPYALRQPAIFAGALIEDTNGNKVIDEEEQLKAIPFGPNLFELSFETTANLSFMAKKDTGYFLAVSSLMSMKPSLQPYEVKLADMKDALKDGDGKVVNHVPQKPLSLKKIDGQLGARGYINAGVPFGDVDHFALNVTKDRQFSLKLEMEPGLDGKIEIYNAKGALVRSFDHYGSGDEELAVIQLKKGKYFIEISETEGRASAQPYKLTVR</sequence>
<evidence type="ECO:0000313" key="13">
    <source>
        <dbReference type="EMBL" id="KIL78519.1"/>
    </source>
</evidence>
<keyword evidence="10" id="KW-0732">Signal</keyword>
<evidence type="ECO:0000256" key="9">
    <source>
        <dbReference type="PROSITE-ProRule" id="PRU01240"/>
    </source>
</evidence>
<comment type="similarity">
    <text evidence="3 9">Belongs to the peptidase S8 family.</text>
</comment>
<proteinExistence type="inferred from homology"/>
<evidence type="ECO:0000259" key="12">
    <source>
        <dbReference type="Pfam" id="PF22148"/>
    </source>
</evidence>
<keyword evidence="5 9" id="KW-0645">Protease</keyword>
<dbReference type="InterPro" id="IPR050131">
    <property type="entry name" value="Peptidase_S8_subtilisin-like"/>
</dbReference>
<dbReference type="SUPFAM" id="SSF52743">
    <property type="entry name" value="Subtilisin-like"/>
    <property type="match status" value="1"/>
</dbReference>
<evidence type="ECO:0000256" key="3">
    <source>
        <dbReference type="ARBA" id="ARBA00011073"/>
    </source>
</evidence>
<keyword evidence="6 9" id="KW-0378">Hydrolase</keyword>
<comment type="subcellular location">
    <subcellularLocation>
        <location evidence="2">Secreted</location>
    </subcellularLocation>
</comment>
<evidence type="ECO:0000256" key="7">
    <source>
        <dbReference type="ARBA" id="ARBA00022825"/>
    </source>
</evidence>
<dbReference type="PANTHER" id="PTHR43806">
    <property type="entry name" value="PEPTIDASE S8"/>
    <property type="match status" value="1"/>
</dbReference>
<dbReference type="PRINTS" id="PR00723">
    <property type="entry name" value="SUBTILISIN"/>
</dbReference>
<evidence type="ECO:0000256" key="10">
    <source>
        <dbReference type="SAM" id="SignalP"/>
    </source>
</evidence>
<dbReference type="InterPro" id="IPR036852">
    <property type="entry name" value="Peptidase_S8/S53_dom_sf"/>
</dbReference>
<evidence type="ECO:0000256" key="2">
    <source>
        <dbReference type="ARBA" id="ARBA00004613"/>
    </source>
</evidence>
<dbReference type="Gene3D" id="3.40.50.200">
    <property type="entry name" value="Peptidase S8/S53 domain"/>
    <property type="match status" value="1"/>
</dbReference>
<protein>
    <recommendedName>
        <fullName evidence="15">Peptidase S8</fullName>
    </recommendedName>
</protein>
<feature type="active site" description="Charge relay system" evidence="9">
    <location>
        <position position="172"/>
    </location>
</feature>
<evidence type="ECO:0000256" key="1">
    <source>
        <dbReference type="ARBA" id="ARBA00001913"/>
    </source>
</evidence>
<dbReference type="Proteomes" id="UP000031982">
    <property type="component" value="Unassembled WGS sequence"/>
</dbReference>
<dbReference type="PANTHER" id="PTHR43806:SF11">
    <property type="entry name" value="CEREVISIN-RELATED"/>
    <property type="match status" value="1"/>
</dbReference>
<keyword evidence="7 9" id="KW-0720">Serine protease</keyword>
<keyword evidence="8" id="KW-0106">Calcium</keyword>
<feature type="active site" description="Charge relay system" evidence="9">
    <location>
        <position position="363"/>
    </location>
</feature>
<dbReference type="RefSeq" id="WP_041113761.1">
    <property type="nucleotide sequence ID" value="NZ_JARTHD010000011.1"/>
</dbReference>
<dbReference type="PROSITE" id="PS00137">
    <property type="entry name" value="SUBTILASE_HIS"/>
    <property type="match status" value="1"/>
</dbReference>
<feature type="signal peptide" evidence="10">
    <location>
        <begin position="1"/>
        <end position="24"/>
    </location>
</feature>
<evidence type="ECO:0000259" key="11">
    <source>
        <dbReference type="Pfam" id="PF00082"/>
    </source>
</evidence>
<evidence type="ECO:0000256" key="6">
    <source>
        <dbReference type="ARBA" id="ARBA00022801"/>
    </source>
</evidence>
<dbReference type="Pfam" id="PF00082">
    <property type="entry name" value="Peptidase_S8"/>
    <property type="match status" value="1"/>
</dbReference>
<evidence type="ECO:0000256" key="4">
    <source>
        <dbReference type="ARBA" id="ARBA00022525"/>
    </source>
</evidence>
<evidence type="ECO:0000256" key="8">
    <source>
        <dbReference type="ARBA" id="ARBA00022837"/>
    </source>
</evidence>
<dbReference type="InterPro" id="IPR022398">
    <property type="entry name" value="Peptidase_S8_His-AS"/>
</dbReference>
<dbReference type="PROSITE" id="PS51892">
    <property type="entry name" value="SUBTILASE"/>
    <property type="match status" value="1"/>
</dbReference>